<proteinExistence type="predicted"/>
<protein>
    <submittedName>
        <fullName evidence="2">Uncharacterized protein</fullName>
    </submittedName>
</protein>
<evidence type="ECO:0000256" key="1">
    <source>
        <dbReference type="SAM" id="MobiDB-lite"/>
    </source>
</evidence>
<dbReference type="Proteomes" id="UP000192247">
    <property type="component" value="Unassembled WGS sequence"/>
</dbReference>
<keyword evidence="3" id="KW-1185">Reference proteome</keyword>
<name>A0A1V9XH11_9ACAR</name>
<feature type="compositionally biased region" description="Basic and acidic residues" evidence="1">
    <location>
        <begin position="90"/>
        <end position="108"/>
    </location>
</feature>
<comment type="caution">
    <text evidence="2">The sequence shown here is derived from an EMBL/GenBank/DDBJ whole genome shotgun (WGS) entry which is preliminary data.</text>
</comment>
<dbReference type="EMBL" id="MNPL01011061">
    <property type="protein sequence ID" value="OQR72789.1"/>
    <property type="molecule type" value="Genomic_DNA"/>
</dbReference>
<evidence type="ECO:0000313" key="2">
    <source>
        <dbReference type="EMBL" id="OQR72789.1"/>
    </source>
</evidence>
<dbReference type="OrthoDB" id="6516730at2759"/>
<dbReference type="AlphaFoldDB" id="A0A1V9XH11"/>
<sequence length="114" mass="12991">MYSFVKGGSRLYVKGRREDDDEEERPSSSNSRQLAVREEPRQQMASASQESRETFRTQQMRSGIKTVHTSRVVRKTTTVTAGEEQTTAVAEHRSELRAIRSSDSDIKKQRVSSL</sequence>
<feature type="region of interest" description="Disordered" evidence="1">
    <location>
        <begin position="1"/>
        <end position="114"/>
    </location>
</feature>
<accession>A0A1V9XH11</accession>
<organism evidence="2 3">
    <name type="scientific">Tropilaelaps mercedesae</name>
    <dbReference type="NCBI Taxonomy" id="418985"/>
    <lineage>
        <taxon>Eukaryota</taxon>
        <taxon>Metazoa</taxon>
        <taxon>Ecdysozoa</taxon>
        <taxon>Arthropoda</taxon>
        <taxon>Chelicerata</taxon>
        <taxon>Arachnida</taxon>
        <taxon>Acari</taxon>
        <taxon>Parasitiformes</taxon>
        <taxon>Mesostigmata</taxon>
        <taxon>Gamasina</taxon>
        <taxon>Dermanyssoidea</taxon>
        <taxon>Laelapidae</taxon>
        <taxon>Tropilaelaps</taxon>
    </lineage>
</organism>
<evidence type="ECO:0000313" key="3">
    <source>
        <dbReference type="Proteomes" id="UP000192247"/>
    </source>
</evidence>
<reference evidence="2 3" key="1">
    <citation type="journal article" date="2017" name="Gigascience">
        <title>Draft genome of the honey bee ectoparasitic mite, Tropilaelaps mercedesae, is shaped by the parasitic life history.</title>
        <authorList>
            <person name="Dong X."/>
            <person name="Armstrong S.D."/>
            <person name="Xia D."/>
            <person name="Makepeace B.L."/>
            <person name="Darby A.C."/>
            <person name="Kadowaki T."/>
        </authorList>
    </citation>
    <scope>NUCLEOTIDE SEQUENCE [LARGE SCALE GENOMIC DNA]</scope>
    <source>
        <strain evidence="2">Wuxi-XJTLU</strain>
    </source>
</reference>
<feature type="compositionally biased region" description="Low complexity" evidence="1">
    <location>
        <begin position="65"/>
        <end position="89"/>
    </location>
</feature>
<gene>
    <name evidence="2" type="ORF">BIW11_01239</name>
</gene>
<dbReference type="InParanoid" id="A0A1V9XH11"/>